<accession>A0A0C2F7A0</accession>
<dbReference type="VEuPathDB" id="FungiDB:SPBR_08763"/>
<dbReference type="OrthoDB" id="10488830at2759"/>
<sequence length="79" mass="8809">MLDIEGQRAHCVGAVDENEDEAGRDMAQARDQLCGLGQAWPPVTTREDRRPLVGWAEEAMRDATLAVWDKLTVWALQTS</sequence>
<name>A0A0C2F7A0_9PEZI</name>
<keyword evidence="2" id="KW-1185">Reference proteome</keyword>
<reference evidence="1 2" key="1">
    <citation type="journal article" date="2014" name="BMC Genomics">
        <title>Comparative genomics of the major fungal agents of human and animal Sporotrichosis: Sporothrix schenckii and Sporothrix brasiliensis.</title>
        <authorList>
            <person name="Teixeira M.M."/>
            <person name="de Almeida L.G."/>
            <person name="Kubitschek-Barreira P."/>
            <person name="Alves F.L."/>
            <person name="Kioshima E.S."/>
            <person name="Abadio A.K."/>
            <person name="Fernandes L."/>
            <person name="Derengowski L.S."/>
            <person name="Ferreira K.S."/>
            <person name="Souza R.C."/>
            <person name="Ruiz J.C."/>
            <person name="de Andrade N.C."/>
            <person name="Paes H.C."/>
            <person name="Nicola A.M."/>
            <person name="Albuquerque P."/>
            <person name="Gerber A.L."/>
            <person name="Martins V.P."/>
            <person name="Peconick L.D."/>
            <person name="Neto A.V."/>
            <person name="Chaucanez C.B."/>
            <person name="Silva P.A."/>
            <person name="Cunha O.L."/>
            <person name="de Oliveira F.F."/>
            <person name="dos Santos T.C."/>
            <person name="Barros A.L."/>
            <person name="Soares M.A."/>
            <person name="de Oliveira L.M."/>
            <person name="Marini M.M."/>
            <person name="Villalobos-Duno H."/>
            <person name="Cunha M.M."/>
            <person name="de Hoog S."/>
            <person name="da Silveira J.F."/>
            <person name="Henrissat B."/>
            <person name="Nino-Vega G.A."/>
            <person name="Cisalpino P.S."/>
            <person name="Mora-Montes H.M."/>
            <person name="Almeida S.R."/>
            <person name="Stajich J.E."/>
            <person name="Lopes-Bezerra L.M."/>
            <person name="Vasconcelos A.T."/>
            <person name="Felipe M.S."/>
        </authorList>
    </citation>
    <scope>NUCLEOTIDE SEQUENCE [LARGE SCALE GENOMIC DNA]</scope>
    <source>
        <strain evidence="1 2">5110</strain>
    </source>
</reference>
<evidence type="ECO:0000313" key="1">
    <source>
        <dbReference type="EMBL" id="KIH86938.1"/>
    </source>
</evidence>
<dbReference type="HOGENOM" id="CLU_2607566_0_0_1"/>
<gene>
    <name evidence="1" type="ORF">SPBR_08763</name>
</gene>
<protein>
    <submittedName>
        <fullName evidence="1">Uncharacterized protein</fullName>
    </submittedName>
</protein>
<proteinExistence type="predicted"/>
<comment type="caution">
    <text evidence="1">The sequence shown here is derived from an EMBL/GenBank/DDBJ whole genome shotgun (WGS) entry which is preliminary data.</text>
</comment>
<dbReference type="RefSeq" id="XP_040614948.1">
    <property type="nucleotide sequence ID" value="XM_040767001.1"/>
</dbReference>
<organism evidence="1 2">
    <name type="scientific">Sporothrix brasiliensis 5110</name>
    <dbReference type="NCBI Taxonomy" id="1398154"/>
    <lineage>
        <taxon>Eukaryota</taxon>
        <taxon>Fungi</taxon>
        <taxon>Dikarya</taxon>
        <taxon>Ascomycota</taxon>
        <taxon>Pezizomycotina</taxon>
        <taxon>Sordariomycetes</taxon>
        <taxon>Sordariomycetidae</taxon>
        <taxon>Ophiostomatales</taxon>
        <taxon>Ophiostomataceae</taxon>
        <taxon>Sporothrix</taxon>
    </lineage>
</organism>
<dbReference type="GeneID" id="63681922"/>
<dbReference type="EMBL" id="AWTV01000011">
    <property type="protein sequence ID" value="KIH86938.1"/>
    <property type="molecule type" value="Genomic_DNA"/>
</dbReference>
<dbReference type="Proteomes" id="UP000031575">
    <property type="component" value="Unassembled WGS sequence"/>
</dbReference>
<evidence type="ECO:0000313" key="2">
    <source>
        <dbReference type="Proteomes" id="UP000031575"/>
    </source>
</evidence>
<dbReference type="AlphaFoldDB" id="A0A0C2F7A0"/>